<organism evidence="4 5">
    <name type="scientific">Triparma columacea</name>
    <dbReference type="NCBI Taxonomy" id="722753"/>
    <lineage>
        <taxon>Eukaryota</taxon>
        <taxon>Sar</taxon>
        <taxon>Stramenopiles</taxon>
        <taxon>Ochrophyta</taxon>
        <taxon>Bolidophyceae</taxon>
        <taxon>Parmales</taxon>
        <taxon>Triparmaceae</taxon>
        <taxon>Triparma</taxon>
    </lineage>
</organism>
<dbReference type="Pfam" id="PF01167">
    <property type="entry name" value="Tub"/>
    <property type="match status" value="1"/>
</dbReference>
<feature type="compositionally biased region" description="Basic and acidic residues" evidence="2">
    <location>
        <begin position="44"/>
        <end position="73"/>
    </location>
</feature>
<dbReference type="EMBL" id="BRYA01001465">
    <property type="protein sequence ID" value="GMI43983.1"/>
    <property type="molecule type" value="Genomic_DNA"/>
</dbReference>
<dbReference type="PANTHER" id="PTHR16517">
    <property type="entry name" value="TUBBY-RELATED"/>
    <property type="match status" value="1"/>
</dbReference>
<dbReference type="PANTHER" id="PTHR16517:SF7">
    <property type="entry name" value="PROTEIN KING TUBBY"/>
    <property type="match status" value="1"/>
</dbReference>
<gene>
    <name evidence="4" type="ORF">TrCOL_g5073</name>
</gene>
<dbReference type="PRINTS" id="PR01573">
    <property type="entry name" value="SUPERTUBBY"/>
</dbReference>
<feature type="compositionally biased region" description="Basic and acidic residues" evidence="2">
    <location>
        <begin position="24"/>
        <end position="37"/>
    </location>
</feature>
<feature type="region of interest" description="Disordered" evidence="2">
    <location>
        <begin position="1"/>
        <end position="154"/>
    </location>
</feature>
<dbReference type="Gene3D" id="3.20.90.10">
    <property type="entry name" value="Tubby Protein, Chain A"/>
    <property type="match status" value="1"/>
</dbReference>
<name>A0A9W7LBR2_9STRA</name>
<proteinExistence type="inferred from homology"/>
<evidence type="ECO:0000313" key="5">
    <source>
        <dbReference type="Proteomes" id="UP001165065"/>
    </source>
</evidence>
<dbReference type="SUPFAM" id="SSF54518">
    <property type="entry name" value="Tubby C-terminal domain-like"/>
    <property type="match status" value="1"/>
</dbReference>
<protein>
    <recommendedName>
        <fullName evidence="3">Tubby C-terminal domain-containing protein</fullName>
    </recommendedName>
</protein>
<feature type="compositionally biased region" description="Acidic residues" evidence="2">
    <location>
        <begin position="82"/>
        <end position="108"/>
    </location>
</feature>
<comment type="similarity">
    <text evidence="1">Belongs to the TUB family.</text>
</comment>
<evidence type="ECO:0000256" key="1">
    <source>
        <dbReference type="ARBA" id="ARBA00007129"/>
    </source>
</evidence>
<dbReference type="InterPro" id="IPR025659">
    <property type="entry name" value="Tubby-like_C"/>
</dbReference>
<accession>A0A9W7LBR2</accession>
<sequence>MEYKEDEGEVSSVRGEQYDGSTAEDSKRSDEEVRGGGDSDDYDVNGKEDVVAAKIEDSSPSRYGEEEVDDTKYKRAKGLSFEAEEEGKEDDDEEEEEEGKEAEAEAEEQAQAVQQAIELERSSTKRHPERSKSSQFSGELGYANQKEAKKGDDTAAIRRHIRQKFNELPLTVCPFGGITTNLVQCVIIREKGGGGYFLPSYSLFFQGQDTPAMVAVLQGKNKTTNYHIFDMTRGVLTSKLSKKSGNYMGKLRSNFKKTENCLYTNDSERQEVASIMFNRPGLIYQLKEGSQPRKLNIFLPAIDSDGCPQPVPGIEGKTQSEILRRVADGDDSFYHLETKEPVFENGNYRLNFHGRVTIPSVKNYQLTPVSNINDIVCQFGKVGNDRFHLDFKRPMNCFQAFAIALTQFAL</sequence>
<comment type="caution">
    <text evidence="4">The sequence shown here is derived from an EMBL/GenBank/DDBJ whole genome shotgun (WGS) entry which is preliminary data.</text>
</comment>
<dbReference type="OrthoDB" id="8775810at2759"/>
<dbReference type="Proteomes" id="UP001165065">
    <property type="component" value="Unassembled WGS sequence"/>
</dbReference>
<keyword evidence="5" id="KW-1185">Reference proteome</keyword>
<evidence type="ECO:0000256" key="2">
    <source>
        <dbReference type="SAM" id="MobiDB-lite"/>
    </source>
</evidence>
<feature type="domain" description="Tubby C-terminal" evidence="3">
    <location>
        <begin position="180"/>
        <end position="408"/>
    </location>
</feature>
<evidence type="ECO:0000313" key="4">
    <source>
        <dbReference type="EMBL" id="GMI43983.1"/>
    </source>
</evidence>
<reference evidence="5" key="1">
    <citation type="journal article" date="2023" name="Commun. Biol.">
        <title>Genome analysis of Parmales, the sister group of diatoms, reveals the evolutionary specialization of diatoms from phago-mixotrophs to photoautotrophs.</title>
        <authorList>
            <person name="Ban H."/>
            <person name="Sato S."/>
            <person name="Yoshikawa S."/>
            <person name="Yamada K."/>
            <person name="Nakamura Y."/>
            <person name="Ichinomiya M."/>
            <person name="Sato N."/>
            <person name="Blanc-Mathieu R."/>
            <person name="Endo H."/>
            <person name="Kuwata A."/>
            <person name="Ogata H."/>
        </authorList>
    </citation>
    <scope>NUCLEOTIDE SEQUENCE [LARGE SCALE GENOMIC DNA]</scope>
</reference>
<dbReference type="InterPro" id="IPR000007">
    <property type="entry name" value="Tubby_C"/>
</dbReference>
<dbReference type="AlphaFoldDB" id="A0A9W7LBR2"/>
<evidence type="ECO:0000259" key="3">
    <source>
        <dbReference type="Pfam" id="PF01167"/>
    </source>
</evidence>